<evidence type="ECO:0000313" key="2">
    <source>
        <dbReference type="EMBL" id="KAI7740516.1"/>
    </source>
</evidence>
<accession>A0AAD5GHH7</accession>
<dbReference type="PANTHER" id="PTHR31704">
    <property type="entry name" value="MYB/SANT-LIKE DNA-BINDING DOMAIN PROTEIN-RELATED"/>
    <property type="match status" value="1"/>
</dbReference>
<evidence type="ECO:0000313" key="3">
    <source>
        <dbReference type="Proteomes" id="UP001206925"/>
    </source>
</evidence>
<organism evidence="2 3">
    <name type="scientific">Ambrosia artemisiifolia</name>
    <name type="common">Common ragweed</name>
    <dbReference type="NCBI Taxonomy" id="4212"/>
    <lineage>
        <taxon>Eukaryota</taxon>
        <taxon>Viridiplantae</taxon>
        <taxon>Streptophyta</taxon>
        <taxon>Embryophyta</taxon>
        <taxon>Tracheophyta</taxon>
        <taxon>Spermatophyta</taxon>
        <taxon>Magnoliopsida</taxon>
        <taxon>eudicotyledons</taxon>
        <taxon>Gunneridae</taxon>
        <taxon>Pentapetalae</taxon>
        <taxon>asterids</taxon>
        <taxon>campanulids</taxon>
        <taxon>Asterales</taxon>
        <taxon>Asteraceae</taxon>
        <taxon>Asteroideae</taxon>
        <taxon>Heliantheae alliance</taxon>
        <taxon>Heliantheae</taxon>
        <taxon>Ambrosia</taxon>
    </lineage>
</organism>
<keyword evidence="3" id="KW-1185">Reference proteome</keyword>
<protein>
    <recommendedName>
        <fullName evidence="1">Myb/SANT-like domain-containing protein</fullName>
    </recommendedName>
</protein>
<dbReference type="PANTHER" id="PTHR31704:SF55">
    <property type="entry name" value="MYB_SANT-LIKE DNA-BINDING DOMAIN PROTEIN"/>
    <property type="match status" value="1"/>
</dbReference>
<dbReference type="Pfam" id="PF12776">
    <property type="entry name" value="Myb_DNA-bind_3"/>
    <property type="match status" value="1"/>
</dbReference>
<dbReference type="Proteomes" id="UP001206925">
    <property type="component" value="Unassembled WGS sequence"/>
</dbReference>
<sequence>MGSKKEYGKREHWSRDMVLELCRFFNKYIMKHGRTSSFKWLSLQPEFEKAINHKFLSDKAMKNKYDGMRKEYNLWKSLKNGETGLCRNESTKQLNCSDEWWKKKSGDTI</sequence>
<comment type="caution">
    <text evidence="2">The sequence shown here is derived from an EMBL/GenBank/DDBJ whole genome shotgun (WGS) entry which is preliminary data.</text>
</comment>
<dbReference type="AlphaFoldDB" id="A0AAD5GHH7"/>
<evidence type="ECO:0000259" key="1">
    <source>
        <dbReference type="Pfam" id="PF12776"/>
    </source>
</evidence>
<feature type="domain" description="Myb/SANT-like" evidence="1">
    <location>
        <begin position="12"/>
        <end position="103"/>
    </location>
</feature>
<gene>
    <name evidence="2" type="ORF">M8C21_024428</name>
</gene>
<dbReference type="InterPro" id="IPR024752">
    <property type="entry name" value="Myb/SANT-like_dom"/>
</dbReference>
<proteinExistence type="predicted"/>
<reference evidence="2" key="1">
    <citation type="submission" date="2022-06" db="EMBL/GenBank/DDBJ databases">
        <title>Uncovering the hologenomic basis of an extraordinary plant invasion.</title>
        <authorList>
            <person name="Bieker V.C."/>
            <person name="Martin M.D."/>
            <person name="Gilbert T."/>
            <person name="Hodgins K."/>
            <person name="Battlay P."/>
            <person name="Petersen B."/>
            <person name="Wilson J."/>
        </authorList>
    </citation>
    <scope>NUCLEOTIDE SEQUENCE</scope>
    <source>
        <strain evidence="2">AA19_3_7</strain>
        <tissue evidence="2">Leaf</tissue>
    </source>
</reference>
<dbReference type="EMBL" id="JAMZMK010008417">
    <property type="protein sequence ID" value="KAI7740516.1"/>
    <property type="molecule type" value="Genomic_DNA"/>
</dbReference>
<name>A0AAD5GHH7_AMBAR</name>